<evidence type="ECO:0000256" key="3">
    <source>
        <dbReference type="ARBA" id="ARBA00023055"/>
    </source>
</evidence>
<gene>
    <name evidence="5" type="ORF">TSUD_377540</name>
</gene>
<dbReference type="FunFam" id="1.10.3520.10:FF:000005">
    <property type="entry name" value="Accelerated cell death 11"/>
    <property type="match status" value="1"/>
</dbReference>
<dbReference type="OrthoDB" id="116883at2759"/>
<name>A0A2Z6M1V3_TRISU</name>
<evidence type="ECO:0000256" key="1">
    <source>
        <dbReference type="ARBA" id="ARBA00007148"/>
    </source>
</evidence>
<dbReference type="GO" id="GO:0005829">
    <property type="term" value="C:cytosol"/>
    <property type="evidence" value="ECO:0007669"/>
    <property type="project" value="TreeGrafter"/>
</dbReference>
<dbReference type="AlphaFoldDB" id="A0A2Z6M1V3"/>
<dbReference type="Gene3D" id="1.10.3520.10">
    <property type="entry name" value="Glycolipid transfer protein"/>
    <property type="match status" value="1"/>
</dbReference>
<proteinExistence type="inferred from homology"/>
<evidence type="ECO:0000256" key="2">
    <source>
        <dbReference type="ARBA" id="ARBA00022448"/>
    </source>
</evidence>
<dbReference type="SUPFAM" id="SSF110004">
    <property type="entry name" value="Glycolipid transfer protein, GLTP"/>
    <property type="match status" value="1"/>
</dbReference>
<dbReference type="Proteomes" id="UP000242715">
    <property type="component" value="Unassembled WGS sequence"/>
</dbReference>
<organism evidence="5 6">
    <name type="scientific">Trifolium subterraneum</name>
    <name type="common">Subterranean clover</name>
    <dbReference type="NCBI Taxonomy" id="3900"/>
    <lineage>
        <taxon>Eukaryota</taxon>
        <taxon>Viridiplantae</taxon>
        <taxon>Streptophyta</taxon>
        <taxon>Embryophyta</taxon>
        <taxon>Tracheophyta</taxon>
        <taxon>Spermatophyta</taxon>
        <taxon>Magnoliopsida</taxon>
        <taxon>eudicotyledons</taxon>
        <taxon>Gunneridae</taxon>
        <taxon>Pentapetalae</taxon>
        <taxon>rosids</taxon>
        <taxon>fabids</taxon>
        <taxon>Fabales</taxon>
        <taxon>Fabaceae</taxon>
        <taxon>Papilionoideae</taxon>
        <taxon>50 kb inversion clade</taxon>
        <taxon>NPAAA clade</taxon>
        <taxon>Hologalegina</taxon>
        <taxon>IRL clade</taxon>
        <taxon>Trifolieae</taxon>
        <taxon>Trifolium</taxon>
    </lineage>
</organism>
<keyword evidence="2" id="KW-0813">Transport</keyword>
<keyword evidence="6" id="KW-1185">Reference proteome</keyword>
<evidence type="ECO:0000259" key="4">
    <source>
        <dbReference type="Pfam" id="PF08718"/>
    </source>
</evidence>
<dbReference type="PANTHER" id="PTHR10219:SF43">
    <property type="entry name" value="GLYCOLIPID TRANSFER PROTEIN DOMAIN-CONTAINING PROTEIN"/>
    <property type="match status" value="1"/>
</dbReference>
<feature type="domain" description="Glycolipid transfer protein" evidence="4">
    <location>
        <begin position="83"/>
        <end position="220"/>
    </location>
</feature>
<dbReference type="InterPro" id="IPR036497">
    <property type="entry name" value="GLTP_sf"/>
</dbReference>
<evidence type="ECO:0000313" key="6">
    <source>
        <dbReference type="Proteomes" id="UP000242715"/>
    </source>
</evidence>
<dbReference type="PANTHER" id="PTHR10219">
    <property type="entry name" value="GLYCOLIPID TRANSFER PROTEIN-RELATED"/>
    <property type="match status" value="1"/>
</dbReference>
<dbReference type="GO" id="GO:1902388">
    <property type="term" value="F:ceramide 1-phosphate transfer activity"/>
    <property type="evidence" value="ECO:0007669"/>
    <property type="project" value="TreeGrafter"/>
</dbReference>
<dbReference type="GO" id="GO:1902387">
    <property type="term" value="F:ceramide 1-phosphate binding"/>
    <property type="evidence" value="ECO:0007669"/>
    <property type="project" value="TreeGrafter"/>
</dbReference>
<dbReference type="GO" id="GO:0016020">
    <property type="term" value="C:membrane"/>
    <property type="evidence" value="ECO:0007669"/>
    <property type="project" value="TreeGrafter"/>
</dbReference>
<dbReference type="Pfam" id="PF08718">
    <property type="entry name" value="GLTP"/>
    <property type="match status" value="1"/>
</dbReference>
<reference evidence="6" key="1">
    <citation type="journal article" date="2017" name="Front. Plant Sci.">
        <title>Climate Clever Clovers: New Paradigm to Reduce the Environmental Footprint of Ruminants by Breeding Low Methanogenic Forages Utilizing Haplotype Variation.</title>
        <authorList>
            <person name="Kaur P."/>
            <person name="Appels R."/>
            <person name="Bayer P.E."/>
            <person name="Keeble-Gagnere G."/>
            <person name="Wang J."/>
            <person name="Hirakawa H."/>
            <person name="Shirasawa K."/>
            <person name="Vercoe P."/>
            <person name="Stefanova K."/>
            <person name="Durmic Z."/>
            <person name="Nichols P."/>
            <person name="Revell C."/>
            <person name="Isobe S.N."/>
            <person name="Edwards D."/>
            <person name="Erskine W."/>
        </authorList>
    </citation>
    <scope>NUCLEOTIDE SEQUENCE [LARGE SCALE GENOMIC DNA]</scope>
    <source>
        <strain evidence="6">cv. Daliak</strain>
    </source>
</reference>
<sequence>MANNEQHEPQRKVFKPCGVFLSCFSATSSKEQQSVHDDDDDNNTEEITRRRRVASTAVNEKPLIKIADAFKELASVIISENDIEVAAFSRACSFVAPLFGSVGFHFEFIEMDYVIKVNDIAEASKSFKTLQSMVDQDIQTNTVRKQGSHSRNLLKIKRGLEFLKVLFEQVILTEGNSMREAVSKAYTQIFNSYHGWALRKAVSVRLHYIPTKQQLYRKLSVDESTGKVLMETYISASPPLLRYIEKIFLERELGIDW</sequence>
<protein>
    <recommendedName>
        <fullName evidence="4">Glycolipid transfer protein domain-containing protein</fullName>
    </recommendedName>
</protein>
<dbReference type="EMBL" id="DF973122">
    <property type="protein sequence ID" value="GAU12503.1"/>
    <property type="molecule type" value="Genomic_DNA"/>
</dbReference>
<evidence type="ECO:0000313" key="5">
    <source>
        <dbReference type="EMBL" id="GAU12503.1"/>
    </source>
</evidence>
<dbReference type="InterPro" id="IPR014830">
    <property type="entry name" value="Glycolipid_transfer_prot_dom"/>
</dbReference>
<comment type="similarity">
    <text evidence="1">Belongs to the GLTP family.</text>
</comment>
<keyword evidence="3" id="KW-0445">Lipid transport</keyword>
<accession>A0A2Z6M1V3</accession>